<dbReference type="PANTHER" id="PTHR15818:SF2">
    <property type="entry name" value="G-PATCH DOMAIN AND KOW MOTIFS-CONTAINING PROTEIN"/>
    <property type="match status" value="1"/>
</dbReference>
<keyword evidence="3 4" id="KW-0539">Nucleus</keyword>
<dbReference type="AlphaFoldDB" id="A0A6A5RW90"/>
<dbReference type="Pfam" id="PF12656">
    <property type="entry name" value="G-patch_2"/>
    <property type="match status" value="1"/>
</dbReference>
<proteinExistence type="inferred from homology"/>
<dbReference type="EMBL" id="ML978965">
    <property type="protein sequence ID" value="KAF1929547.1"/>
    <property type="molecule type" value="Genomic_DNA"/>
</dbReference>
<dbReference type="GeneID" id="54344957"/>
<sequence length="423" mass="46909">MAAGGFKMSLGGLKTKPGLKGAGLKGGLKDPAKPKKALLGDDEPEDTNKVQEIAAFDAAQGGAIDVNGPPEKNGPLVIPSLPNRNWREEARKRQLQKAPHTKQSGEDVVMEEPEKEVVFGLTVPAKAEAQDSGAAEAETMDVDARGQDGEALTDAQRLEKAALEHLLNGKSTDTQRVVPAITDEQALANDLQDAPSEPDLDAYEATPIEGFGLAMLRGMGWKDSDGDSRTGTPAKAPKEVKRRPALLGIGAKEDAAKDVELGEFNSKARPKKGQKDAPAGYHPVTLRNKKTGEVITEEALKRKLESQDSVPDEARRHDDGDEPDRKRRRREAGDRERDTRRDYDSDRRRGDHDSDRRREKRRDRSRSPRSPAPRHRHRSQDAKDRRSRRDRSRSRSRDGERRRRRQRATETGQRSYEGEAVDS</sequence>
<keyword evidence="4" id="KW-0747">Spliceosome</keyword>
<evidence type="ECO:0000313" key="8">
    <source>
        <dbReference type="Proteomes" id="UP000800082"/>
    </source>
</evidence>
<evidence type="ECO:0000256" key="2">
    <source>
        <dbReference type="ARBA" id="ARBA00008576"/>
    </source>
</evidence>
<gene>
    <name evidence="7" type="ORF">M421DRAFT_123537</name>
</gene>
<dbReference type="InterPro" id="IPR026822">
    <property type="entry name" value="Spp2/MOS2_G-patch"/>
</dbReference>
<feature type="compositionally biased region" description="Basic and acidic residues" evidence="5">
    <location>
        <begin position="251"/>
        <end position="260"/>
    </location>
</feature>
<keyword evidence="4" id="KW-0507">mRNA processing</keyword>
<keyword evidence="8" id="KW-1185">Reference proteome</keyword>
<dbReference type="PANTHER" id="PTHR15818">
    <property type="entry name" value="G PATCH AND KOW-CONTAINING"/>
    <property type="match status" value="1"/>
</dbReference>
<comment type="function">
    <text evidence="4">Involved in spliceosome maturation and the first step of pre-mRNA splicing.</text>
</comment>
<evidence type="ECO:0000256" key="4">
    <source>
        <dbReference type="RuleBase" id="RU369096"/>
    </source>
</evidence>
<evidence type="ECO:0000313" key="7">
    <source>
        <dbReference type="EMBL" id="KAF1929547.1"/>
    </source>
</evidence>
<dbReference type="GO" id="GO:0000398">
    <property type="term" value="P:mRNA splicing, via spliceosome"/>
    <property type="evidence" value="ECO:0007669"/>
    <property type="project" value="UniProtKB-UniRule"/>
</dbReference>
<comment type="similarity">
    <text evidence="2 4">Belongs to the SPP2 family.</text>
</comment>
<feature type="compositionally biased region" description="Basic and acidic residues" evidence="5">
    <location>
        <begin position="298"/>
        <end position="357"/>
    </location>
</feature>
<keyword evidence="4" id="KW-0508">mRNA splicing</keyword>
<name>A0A6A5RW90_9PLEO</name>
<feature type="region of interest" description="Disordered" evidence="5">
    <location>
        <begin position="62"/>
        <end position="112"/>
    </location>
</feature>
<protein>
    <recommendedName>
        <fullName evidence="4">Pre-mRNA-splicing factor</fullName>
    </recommendedName>
</protein>
<evidence type="ECO:0000259" key="6">
    <source>
        <dbReference type="Pfam" id="PF12656"/>
    </source>
</evidence>
<dbReference type="GO" id="GO:0005681">
    <property type="term" value="C:spliceosomal complex"/>
    <property type="evidence" value="ECO:0007669"/>
    <property type="project" value="UniProtKB-UniRule"/>
</dbReference>
<evidence type="ECO:0000256" key="1">
    <source>
        <dbReference type="ARBA" id="ARBA00004123"/>
    </source>
</evidence>
<dbReference type="RefSeq" id="XP_033449795.1">
    <property type="nucleotide sequence ID" value="XM_033587311.1"/>
</dbReference>
<feature type="domain" description="Spp2/MOS2 G-patch" evidence="6">
    <location>
        <begin position="195"/>
        <end position="254"/>
    </location>
</feature>
<comment type="subcellular location">
    <subcellularLocation>
        <location evidence="1 4">Nucleus</location>
    </subcellularLocation>
</comment>
<evidence type="ECO:0000256" key="3">
    <source>
        <dbReference type="ARBA" id="ARBA00023242"/>
    </source>
</evidence>
<feature type="region of interest" description="Disordered" evidence="5">
    <location>
        <begin position="1"/>
        <end position="46"/>
    </location>
</feature>
<accession>A0A6A5RW90</accession>
<feature type="region of interest" description="Disordered" evidence="5">
    <location>
        <begin position="221"/>
        <end position="423"/>
    </location>
</feature>
<dbReference type="InterPro" id="IPR045166">
    <property type="entry name" value="Spp2-like"/>
</dbReference>
<feature type="compositionally biased region" description="Low complexity" evidence="5">
    <location>
        <begin position="10"/>
        <end position="19"/>
    </location>
</feature>
<organism evidence="7 8">
    <name type="scientific">Didymella exigua CBS 183.55</name>
    <dbReference type="NCBI Taxonomy" id="1150837"/>
    <lineage>
        <taxon>Eukaryota</taxon>
        <taxon>Fungi</taxon>
        <taxon>Dikarya</taxon>
        <taxon>Ascomycota</taxon>
        <taxon>Pezizomycotina</taxon>
        <taxon>Dothideomycetes</taxon>
        <taxon>Pleosporomycetidae</taxon>
        <taxon>Pleosporales</taxon>
        <taxon>Pleosporineae</taxon>
        <taxon>Didymellaceae</taxon>
        <taxon>Didymella</taxon>
    </lineage>
</organism>
<dbReference type="OrthoDB" id="5577072at2759"/>
<reference evidence="7" key="1">
    <citation type="journal article" date="2020" name="Stud. Mycol.">
        <title>101 Dothideomycetes genomes: a test case for predicting lifestyles and emergence of pathogens.</title>
        <authorList>
            <person name="Haridas S."/>
            <person name="Albert R."/>
            <person name="Binder M."/>
            <person name="Bloem J."/>
            <person name="Labutti K."/>
            <person name="Salamov A."/>
            <person name="Andreopoulos B."/>
            <person name="Baker S."/>
            <person name="Barry K."/>
            <person name="Bills G."/>
            <person name="Bluhm B."/>
            <person name="Cannon C."/>
            <person name="Castanera R."/>
            <person name="Culley D."/>
            <person name="Daum C."/>
            <person name="Ezra D."/>
            <person name="Gonzalez J."/>
            <person name="Henrissat B."/>
            <person name="Kuo A."/>
            <person name="Liang C."/>
            <person name="Lipzen A."/>
            <person name="Lutzoni F."/>
            <person name="Magnuson J."/>
            <person name="Mondo S."/>
            <person name="Nolan M."/>
            <person name="Ohm R."/>
            <person name="Pangilinan J."/>
            <person name="Park H.-J."/>
            <person name="Ramirez L."/>
            <person name="Alfaro M."/>
            <person name="Sun H."/>
            <person name="Tritt A."/>
            <person name="Yoshinaga Y."/>
            <person name="Zwiers L.-H."/>
            <person name="Turgeon B."/>
            <person name="Goodwin S."/>
            <person name="Spatafora J."/>
            <person name="Crous P."/>
            <person name="Grigoriev I."/>
        </authorList>
    </citation>
    <scope>NUCLEOTIDE SEQUENCE</scope>
    <source>
        <strain evidence="7">CBS 183.55</strain>
    </source>
</reference>
<dbReference type="Proteomes" id="UP000800082">
    <property type="component" value="Unassembled WGS sequence"/>
</dbReference>
<evidence type="ECO:0000256" key="5">
    <source>
        <dbReference type="SAM" id="MobiDB-lite"/>
    </source>
</evidence>